<dbReference type="PROSITE" id="PS51257">
    <property type="entry name" value="PROKAR_LIPOPROTEIN"/>
    <property type="match status" value="1"/>
</dbReference>
<dbReference type="Proteomes" id="UP000196877">
    <property type="component" value="Chromosome"/>
</dbReference>
<keyword evidence="4" id="KW-0564">Palmitate</keyword>
<keyword evidence="8" id="KW-1185">Reference proteome</keyword>
<name>A0ABM6LED5_9BACI</name>
<sequence>MKRLFCLVLVFVLSAGCAHDQKAANEEESVLQLDWLVPLHTPQPPTGKALAVIEEKTKTKLDLMWVPDSTKEERINTALAGSNMPKIITLPDLEDSAVISALRSGMFWEIGPYLKDYPNLKKMDKTILKNISIDGKVYGIYRERPLARQGVVIRKDWLDNLGLKMPETVEDLYDIAKAFTEQDPDQNGKDDTIGLADRHDLTFGAFKTLASYFGAPNEWGVDKNGRLYPDFKSGAYQETMTYMRRLYKAGLMNGDFAVTGKTQQQELVIQGKAGIYIGAMSDAMNLRDQGKSLNAGLELDITNRIKGPDGQEHTWALGGHGGMFAISKSTVKSEGEPKKILAFFDRIAEEDLNHLMVYGIEGVHYEKKGNQQYIRKRENYRVWEADIQPLQQLIGINKHALKSAEDPLRAKHEQLEKDNRAIAVLNPAEPLHSDTQTDRGTELKKIIDDATFQFILGEIDEQGFTEAVEKWERQGGMEIIKELNTAATKIN</sequence>
<dbReference type="Pfam" id="PF01547">
    <property type="entry name" value="SBP_bac_1"/>
    <property type="match status" value="1"/>
</dbReference>
<keyword evidence="3" id="KW-0472">Membrane</keyword>
<dbReference type="CDD" id="cd13580">
    <property type="entry name" value="PBP2_AlgQ_like_1"/>
    <property type="match status" value="1"/>
</dbReference>
<evidence type="ECO:0000313" key="7">
    <source>
        <dbReference type="EMBL" id="ASB87612.1"/>
    </source>
</evidence>
<evidence type="ECO:0000313" key="8">
    <source>
        <dbReference type="Proteomes" id="UP000196877"/>
    </source>
</evidence>
<keyword evidence="1" id="KW-1003">Cell membrane</keyword>
<protein>
    <submittedName>
        <fullName evidence="7">ABC transporter peptide-binding protein YtcQ</fullName>
    </submittedName>
</protein>
<organism evidence="7 8">
    <name type="scientific">Bacillus sonorensis</name>
    <dbReference type="NCBI Taxonomy" id="119858"/>
    <lineage>
        <taxon>Bacteria</taxon>
        <taxon>Bacillati</taxon>
        <taxon>Bacillota</taxon>
        <taxon>Bacilli</taxon>
        <taxon>Bacillales</taxon>
        <taxon>Bacillaceae</taxon>
        <taxon>Bacillus</taxon>
    </lineage>
</organism>
<dbReference type="PANTHER" id="PTHR43649">
    <property type="entry name" value="ARABINOSE-BINDING PROTEIN-RELATED"/>
    <property type="match status" value="1"/>
</dbReference>
<dbReference type="InterPro" id="IPR050490">
    <property type="entry name" value="Bact_solute-bd_prot1"/>
</dbReference>
<keyword evidence="5" id="KW-0449">Lipoprotein</keyword>
<reference evidence="7 8" key="1">
    <citation type="submission" date="2017-06" db="EMBL/GenBank/DDBJ databases">
        <title>Genome sequence of Bacillus sonorensis strain SRCM101395.</title>
        <authorList>
            <person name="Cho S.H."/>
        </authorList>
    </citation>
    <scope>NUCLEOTIDE SEQUENCE [LARGE SCALE GENOMIC DNA]</scope>
    <source>
        <strain evidence="7 8">SRCM101395</strain>
    </source>
</reference>
<evidence type="ECO:0000256" key="6">
    <source>
        <dbReference type="SAM" id="SignalP"/>
    </source>
</evidence>
<dbReference type="RefSeq" id="WP_006639879.1">
    <property type="nucleotide sequence ID" value="NZ_CABJEH010000007.1"/>
</dbReference>
<gene>
    <name evidence="7" type="ORF">S101395_01058</name>
</gene>
<dbReference type="EMBL" id="CP021920">
    <property type="protein sequence ID" value="ASB87612.1"/>
    <property type="molecule type" value="Genomic_DNA"/>
</dbReference>
<evidence type="ECO:0000256" key="1">
    <source>
        <dbReference type="ARBA" id="ARBA00022475"/>
    </source>
</evidence>
<dbReference type="InterPro" id="IPR006059">
    <property type="entry name" value="SBP"/>
</dbReference>
<accession>A0ABM6LED5</accession>
<dbReference type="Gene3D" id="3.40.190.10">
    <property type="entry name" value="Periplasmic binding protein-like II"/>
    <property type="match status" value="2"/>
</dbReference>
<evidence type="ECO:0000256" key="2">
    <source>
        <dbReference type="ARBA" id="ARBA00022729"/>
    </source>
</evidence>
<evidence type="ECO:0000256" key="4">
    <source>
        <dbReference type="ARBA" id="ARBA00023139"/>
    </source>
</evidence>
<evidence type="ECO:0000256" key="5">
    <source>
        <dbReference type="ARBA" id="ARBA00023288"/>
    </source>
</evidence>
<dbReference type="SUPFAM" id="SSF53850">
    <property type="entry name" value="Periplasmic binding protein-like II"/>
    <property type="match status" value="1"/>
</dbReference>
<keyword evidence="2 6" id="KW-0732">Signal</keyword>
<evidence type="ECO:0000256" key="3">
    <source>
        <dbReference type="ARBA" id="ARBA00023136"/>
    </source>
</evidence>
<dbReference type="PANTHER" id="PTHR43649:SF33">
    <property type="entry name" value="POLYGALACTURONAN_RHAMNOGALACTURONAN-BINDING PROTEIN YTCQ"/>
    <property type="match status" value="1"/>
</dbReference>
<feature type="chain" id="PRO_5046693873" evidence="6">
    <location>
        <begin position="24"/>
        <end position="491"/>
    </location>
</feature>
<proteinExistence type="predicted"/>
<feature type="signal peptide" evidence="6">
    <location>
        <begin position="1"/>
        <end position="23"/>
    </location>
</feature>
<dbReference type="GeneID" id="92851997"/>